<dbReference type="PANTHER" id="PTHR24171">
    <property type="entry name" value="ANKYRIN REPEAT DOMAIN-CONTAINING PROTEIN 39-RELATED"/>
    <property type="match status" value="1"/>
</dbReference>
<keyword evidence="5" id="KW-1185">Reference proteome</keyword>
<name>A0A9W8RIX4_9HYPO</name>
<comment type="caution">
    <text evidence="4">The sequence shown here is derived from an EMBL/GenBank/DDBJ whole genome shotgun (WGS) entry which is preliminary data.</text>
</comment>
<proteinExistence type="predicted"/>
<evidence type="ECO:0000256" key="1">
    <source>
        <dbReference type="ARBA" id="ARBA00022737"/>
    </source>
</evidence>
<dbReference type="EMBL" id="JAOQAV010000001">
    <property type="protein sequence ID" value="KAJ4197679.1"/>
    <property type="molecule type" value="Genomic_DNA"/>
</dbReference>
<dbReference type="Pfam" id="PF12796">
    <property type="entry name" value="Ank_2"/>
    <property type="match status" value="1"/>
</dbReference>
<protein>
    <recommendedName>
        <fullName evidence="6">Ankyrin repeat protein</fullName>
    </recommendedName>
</protein>
<dbReference type="SUPFAM" id="SSF48403">
    <property type="entry name" value="Ankyrin repeat"/>
    <property type="match status" value="2"/>
</dbReference>
<reference evidence="4" key="1">
    <citation type="submission" date="2022-09" db="EMBL/GenBank/DDBJ databases">
        <title>Fusarium specimens isolated from Avocado Roots.</title>
        <authorList>
            <person name="Stajich J."/>
            <person name="Roper C."/>
            <person name="Heimlech-Rivalta G."/>
        </authorList>
    </citation>
    <scope>NUCLEOTIDE SEQUENCE</scope>
    <source>
        <strain evidence="4">A02</strain>
    </source>
</reference>
<organism evidence="4 5">
    <name type="scientific">Fusarium falciforme</name>
    <dbReference type="NCBI Taxonomy" id="195108"/>
    <lineage>
        <taxon>Eukaryota</taxon>
        <taxon>Fungi</taxon>
        <taxon>Dikarya</taxon>
        <taxon>Ascomycota</taxon>
        <taxon>Pezizomycotina</taxon>
        <taxon>Sordariomycetes</taxon>
        <taxon>Hypocreomycetidae</taxon>
        <taxon>Hypocreales</taxon>
        <taxon>Nectriaceae</taxon>
        <taxon>Fusarium</taxon>
        <taxon>Fusarium solani species complex</taxon>
    </lineage>
</organism>
<evidence type="ECO:0000256" key="3">
    <source>
        <dbReference type="PROSITE-ProRule" id="PRU00023"/>
    </source>
</evidence>
<dbReference type="PROSITE" id="PS50088">
    <property type="entry name" value="ANK_REPEAT"/>
    <property type="match status" value="2"/>
</dbReference>
<feature type="repeat" description="ANK" evidence="3">
    <location>
        <begin position="199"/>
        <end position="235"/>
    </location>
</feature>
<dbReference type="PANTHER" id="PTHR24171:SF9">
    <property type="entry name" value="ANKYRIN REPEAT DOMAIN-CONTAINING PROTEIN 39"/>
    <property type="match status" value="1"/>
</dbReference>
<keyword evidence="2 3" id="KW-0040">ANK repeat</keyword>
<feature type="repeat" description="ANK" evidence="3">
    <location>
        <begin position="87"/>
        <end position="119"/>
    </location>
</feature>
<evidence type="ECO:0000256" key="2">
    <source>
        <dbReference type="ARBA" id="ARBA00023043"/>
    </source>
</evidence>
<dbReference type="InterPro" id="IPR002110">
    <property type="entry name" value="Ankyrin_rpt"/>
</dbReference>
<dbReference type="SMART" id="SM00248">
    <property type="entry name" value="ANK"/>
    <property type="match status" value="5"/>
</dbReference>
<dbReference type="Proteomes" id="UP001152087">
    <property type="component" value="Unassembled WGS sequence"/>
</dbReference>
<evidence type="ECO:0008006" key="6">
    <source>
        <dbReference type="Google" id="ProtNLM"/>
    </source>
</evidence>
<dbReference type="AlphaFoldDB" id="A0A9W8RIX4"/>
<sequence length="459" mass="50946">MSSKNHLTKLSQDVLLVLCGFLDTDDLITAAQVKPLNYAATWTLHRDDVKYGWGSTKHTRAVSWGAYKGYESAVRMVANYWAGDFHRSMSPLYTAIDRDHQHTVKFLLDKGASLVVERPDFNRPCIPSSQRRLNAMHTAAKYDQYHLVCHLHLEHGIDIDLPNQACNTALAYAMESSENLRVINHLISEGADLALMDDAGSTPLHRAITLPDAEEAKPIVATLIDAGADLNAFNNSVQNIPLTIAIRFTQSSLIAMLVDAGAHVDAFHLRLALRAENLDDETRDNISACVDALLRRGMPEYSDHHVKRFLKENNANAAEILCSRGVGFPDESPEGINKLLQVILDLPPTEYKNKSLTFLLTHYRDIIRGSKPEKVIAKLLASRHMSNQAIVNLMNPSINIKWRGKKGKTLLHISLKTCDGTPELLTFHKDLDINAVDNKGLTISPTLKSLTAVRTESGP</sequence>
<dbReference type="PROSITE" id="PS50297">
    <property type="entry name" value="ANK_REP_REGION"/>
    <property type="match status" value="2"/>
</dbReference>
<gene>
    <name evidence="4" type="ORF">NW755_000376</name>
</gene>
<evidence type="ECO:0000313" key="5">
    <source>
        <dbReference type="Proteomes" id="UP001152087"/>
    </source>
</evidence>
<keyword evidence="1" id="KW-0677">Repeat</keyword>
<dbReference type="Gene3D" id="1.25.40.20">
    <property type="entry name" value="Ankyrin repeat-containing domain"/>
    <property type="match status" value="2"/>
</dbReference>
<evidence type="ECO:0000313" key="4">
    <source>
        <dbReference type="EMBL" id="KAJ4197679.1"/>
    </source>
</evidence>
<accession>A0A9W8RIX4</accession>
<dbReference type="InterPro" id="IPR036770">
    <property type="entry name" value="Ankyrin_rpt-contain_sf"/>
</dbReference>